<dbReference type="Proteomes" id="UP000034213">
    <property type="component" value="Unassembled WGS sequence"/>
</dbReference>
<keyword evidence="3" id="KW-0805">Transcription regulation</keyword>
<dbReference type="InterPro" id="IPR001867">
    <property type="entry name" value="OmpR/PhoB-type_DNA-bd"/>
</dbReference>
<dbReference type="PROSITE" id="PS51755">
    <property type="entry name" value="OMPR_PHOB"/>
    <property type="match status" value="1"/>
</dbReference>
<keyword evidence="4 7" id="KW-0238">DNA-binding</keyword>
<evidence type="ECO:0000256" key="5">
    <source>
        <dbReference type="ARBA" id="ARBA00023163"/>
    </source>
</evidence>
<dbReference type="PROSITE" id="PS50110">
    <property type="entry name" value="RESPONSE_REGULATORY"/>
    <property type="match status" value="1"/>
</dbReference>
<accession>A0A0G1C397</accession>
<evidence type="ECO:0000256" key="1">
    <source>
        <dbReference type="ARBA" id="ARBA00022553"/>
    </source>
</evidence>
<evidence type="ECO:0000256" key="2">
    <source>
        <dbReference type="ARBA" id="ARBA00023012"/>
    </source>
</evidence>
<dbReference type="InterPro" id="IPR039420">
    <property type="entry name" value="WalR-like"/>
</dbReference>
<evidence type="ECO:0000259" key="9">
    <source>
        <dbReference type="PROSITE" id="PS51755"/>
    </source>
</evidence>
<dbReference type="Pfam" id="PF00486">
    <property type="entry name" value="Trans_reg_C"/>
    <property type="match status" value="1"/>
</dbReference>
<dbReference type="AlphaFoldDB" id="A0A0G1C397"/>
<reference evidence="10 11" key="1">
    <citation type="journal article" date="2015" name="Nature">
        <title>rRNA introns, odd ribosomes, and small enigmatic genomes across a large radiation of phyla.</title>
        <authorList>
            <person name="Brown C.T."/>
            <person name="Hug L.A."/>
            <person name="Thomas B.C."/>
            <person name="Sharon I."/>
            <person name="Castelle C.J."/>
            <person name="Singh A."/>
            <person name="Wilkins M.J."/>
            <person name="Williams K.H."/>
            <person name="Banfield J.F."/>
        </authorList>
    </citation>
    <scope>NUCLEOTIDE SEQUENCE [LARGE SCALE GENOMIC DNA]</scope>
</reference>
<dbReference type="InterPro" id="IPR001789">
    <property type="entry name" value="Sig_transdc_resp-reg_receiver"/>
</dbReference>
<dbReference type="SMART" id="SM00862">
    <property type="entry name" value="Trans_reg_C"/>
    <property type="match status" value="1"/>
</dbReference>
<dbReference type="Gene3D" id="1.10.10.10">
    <property type="entry name" value="Winged helix-like DNA-binding domain superfamily/Winged helix DNA-binding domain"/>
    <property type="match status" value="1"/>
</dbReference>
<dbReference type="GO" id="GO:0006355">
    <property type="term" value="P:regulation of DNA-templated transcription"/>
    <property type="evidence" value="ECO:0007669"/>
    <property type="project" value="InterPro"/>
</dbReference>
<comment type="caution">
    <text evidence="10">The sequence shown here is derived from an EMBL/GenBank/DDBJ whole genome shotgun (WGS) entry which is preliminary data.</text>
</comment>
<dbReference type="GO" id="GO:0005829">
    <property type="term" value="C:cytosol"/>
    <property type="evidence" value="ECO:0007669"/>
    <property type="project" value="TreeGrafter"/>
</dbReference>
<dbReference type="GO" id="GO:0000156">
    <property type="term" value="F:phosphorelay response regulator activity"/>
    <property type="evidence" value="ECO:0007669"/>
    <property type="project" value="TreeGrafter"/>
</dbReference>
<organism evidence="10 11">
    <name type="scientific">Candidatus Beckwithbacteria bacterium GW2011_GWA2_43_10</name>
    <dbReference type="NCBI Taxonomy" id="1618369"/>
    <lineage>
        <taxon>Bacteria</taxon>
        <taxon>Candidatus Beckwithiibacteriota</taxon>
    </lineage>
</organism>
<dbReference type="PATRIC" id="fig|1618369.3.peg.352"/>
<keyword evidence="2" id="KW-0902">Two-component regulatory system</keyword>
<protein>
    <submittedName>
        <fullName evidence="10">Two component transcriptional regulator, winged helix family</fullName>
    </submittedName>
</protein>
<dbReference type="SUPFAM" id="SSF52172">
    <property type="entry name" value="CheY-like"/>
    <property type="match status" value="1"/>
</dbReference>
<dbReference type="EMBL" id="LCEW01000023">
    <property type="protein sequence ID" value="KKS79934.1"/>
    <property type="molecule type" value="Genomic_DNA"/>
</dbReference>
<evidence type="ECO:0000256" key="6">
    <source>
        <dbReference type="PROSITE-ProRule" id="PRU00169"/>
    </source>
</evidence>
<dbReference type="FunFam" id="1.10.10.10:FF:000005">
    <property type="entry name" value="Two-component system response regulator"/>
    <property type="match status" value="1"/>
</dbReference>
<evidence type="ECO:0000259" key="8">
    <source>
        <dbReference type="PROSITE" id="PS50110"/>
    </source>
</evidence>
<evidence type="ECO:0000256" key="4">
    <source>
        <dbReference type="ARBA" id="ARBA00023125"/>
    </source>
</evidence>
<evidence type="ECO:0000256" key="3">
    <source>
        <dbReference type="ARBA" id="ARBA00023015"/>
    </source>
</evidence>
<sequence length="223" mass="24994">MKLLLIEDDFILAKNLSQVLSAAGFVIDVAKTKESGLVRLEVNDYDCLILDISLPDGNGFALLASLRQLKNKTPVIIMTARGQVEDRVKGLDLGADDYVSKPVDSNELIARIRAIIRRHANSALPVISIGELTVKPNFHQAKIKDKELDLTAKEFSVLEYLALHHGQVVTRSMLMEHVWGSDFDSFSNVIDVYIKNLRQKITKHTRSQLITTIRGKGYILKEK</sequence>
<dbReference type="PANTHER" id="PTHR48111:SF22">
    <property type="entry name" value="REGULATOR OF RPOS"/>
    <property type="match status" value="1"/>
</dbReference>
<feature type="DNA-binding region" description="OmpR/PhoB-type" evidence="7">
    <location>
        <begin position="124"/>
        <end position="222"/>
    </location>
</feature>
<dbReference type="CDD" id="cd00383">
    <property type="entry name" value="trans_reg_C"/>
    <property type="match status" value="1"/>
</dbReference>
<feature type="modified residue" description="4-aspartylphosphate" evidence="6">
    <location>
        <position position="51"/>
    </location>
</feature>
<evidence type="ECO:0000313" key="11">
    <source>
        <dbReference type="Proteomes" id="UP000034213"/>
    </source>
</evidence>
<keyword evidence="5" id="KW-0804">Transcription</keyword>
<keyword evidence="1 6" id="KW-0597">Phosphoprotein</keyword>
<dbReference type="PANTHER" id="PTHR48111">
    <property type="entry name" value="REGULATOR OF RPOS"/>
    <property type="match status" value="1"/>
</dbReference>
<proteinExistence type="predicted"/>
<evidence type="ECO:0000313" key="10">
    <source>
        <dbReference type="EMBL" id="KKS79934.1"/>
    </source>
</evidence>
<gene>
    <name evidence="10" type="ORF">UV54_C0023G0003</name>
</gene>
<dbReference type="SMART" id="SM00448">
    <property type="entry name" value="REC"/>
    <property type="match status" value="1"/>
</dbReference>
<evidence type="ECO:0000256" key="7">
    <source>
        <dbReference type="PROSITE-ProRule" id="PRU01091"/>
    </source>
</evidence>
<dbReference type="GO" id="GO:0000976">
    <property type="term" value="F:transcription cis-regulatory region binding"/>
    <property type="evidence" value="ECO:0007669"/>
    <property type="project" value="TreeGrafter"/>
</dbReference>
<dbReference type="InterPro" id="IPR036388">
    <property type="entry name" value="WH-like_DNA-bd_sf"/>
</dbReference>
<dbReference type="STRING" id="1618369.UV54_C0023G0003"/>
<dbReference type="Gene3D" id="3.40.50.2300">
    <property type="match status" value="1"/>
</dbReference>
<dbReference type="InterPro" id="IPR011006">
    <property type="entry name" value="CheY-like_superfamily"/>
</dbReference>
<name>A0A0G1C397_9BACT</name>
<dbReference type="GO" id="GO:0032993">
    <property type="term" value="C:protein-DNA complex"/>
    <property type="evidence" value="ECO:0007669"/>
    <property type="project" value="TreeGrafter"/>
</dbReference>
<feature type="domain" description="Response regulatory" evidence="8">
    <location>
        <begin position="2"/>
        <end position="116"/>
    </location>
</feature>
<dbReference type="Pfam" id="PF00072">
    <property type="entry name" value="Response_reg"/>
    <property type="match status" value="1"/>
</dbReference>
<feature type="domain" description="OmpR/PhoB-type" evidence="9">
    <location>
        <begin position="124"/>
        <end position="222"/>
    </location>
</feature>
<dbReference type="Gene3D" id="6.10.250.690">
    <property type="match status" value="1"/>
</dbReference>